<feature type="domain" description="TSP C-terminal" evidence="1">
    <location>
        <begin position="24"/>
        <end position="67"/>
    </location>
</feature>
<comment type="caution">
    <text evidence="2">The sequence shown here is derived from an EMBL/GenBank/DDBJ whole genome shotgun (WGS) entry which is preliminary data.</text>
</comment>
<proteinExistence type="predicted"/>
<sequence>MILHDVSNEGFDPTSIDSYTVEASLTSNSSGTTNNDAGLVFGYEDHDNFYLIRWTKFAQGYATDTTFLVPIVHLICSKSLMV</sequence>
<accession>A0ABT5FDG7</accession>
<dbReference type="Pfam" id="PF05735">
    <property type="entry name" value="TSP_C"/>
    <property type="match status" value="1"/>
</dbReference>
<keyword evidence="3" id="KW-1185">Reference proteome</keyword>
<evidence type="ECO:0000313" key="2">
    <source>
        <dbReference type="EMBL" id="MDC2889576.1"/>
    </source>
</evidence>
<organism evidence="2 3">
    <name type="scientific">Psychrosphaera algicola</name>
    <dbReference type="NCBI Taxonomy" id="3023714"/>
    <lineage>
        <taxon>Bacteria</taxon>
        <taxon>Pseudomonadati</taxon>
        <taxon>Pseudomonadota</taxon>
        <taxon>Gammaproteobacteria</taxon>
        <taxon>Alteromonadales</taxon>
        <taxon>Pseudoalteromonadaceae</taxon>
        <taxon>Psychrosphaera</taxon>
    </lineage>
</organism>
<reference evidence="2 3" key="1">
    <citation type="submission" date="2023-01" db="EMBL/GenBank/DDBJ databases">
        <title>Psychrosphaera sp. nov., isolated from marine algae.</title>
        <authorList>
            <person name="Bayburt H."/>
            <person name="Choi B.J."/>
            <person name="Kim J.M."/>
            <person name="Choi D.G."/>
            <person name="Jeon C.O."/>
        </authorList>
    </citation>
    <scope>NUCLEOTIDE SEQUENCE [LARGE SCALE GENOMIC DNA]</scope>
    <source>
        <strain evidence="2 3">G1-22</strain>
    </source>
</reference>
<dbReference type="InterPro" id="IPR008859">
    <property type="entry name" value="Thrombospondin_C"/>
</dbReference>
<dbReference type="RefSeq" id="WP_272180981.1">
    <property type="nucleotide sequence ID" value="NZ_JAQOMS010000002.1"/>
</dbReference>
<evidence type="ECO:0000313" key="3">
    <source>
        <dbReference type="Proteomes" id="UP001528411"/>
    </source>
</evidence>
<dbReference type="Gene3D" id="2.60.120.200">
    <property type="match status" value="1"/>
</dbReference>
<dbReference type="EMBL" id="JAQOMS010000002">
    <property type="protein sequence ID" value="MDC2889576.1"/>
    <property type="molecule type" value="Genomic_DNA"/>
</dbReference>
<name>A0ABT5FDG7_9GAMM</name>
<gene>
    <name evidence="2" type="ORF">PN838_13345</name>
</gene>
<dbReference type="Proteomes" id="UP001528411">
    <property type="component" value="Unassembled WGS sequence"/>
</dbReference>
<protein>
    <recommendedName>
        <fullName evidence="1">TSP C-terminal domain-containing protein</fullName>
    </recommendedName>
</protein>
<evidence type="ECO:0000259" key="1">
    <source>
        <dbReference type="Pfam" id="PF05735"/>
    </source>
</evidence>